<dbReference type="EMBL" id="JASPKY010000452">
    <property type="protein sequence ID" value="KAK9696386.1"/>
    <property type="molecule type" value="Genomic_DNA"/>
</dbReference>
<keyword evidence="2" id="KW-1185">Reference proteome</keyword>
<name>A0AAW1J0X0_POPJA</name>
<evidence type="ECO:0000313" key="1">
    <source>
        <dbReference type="EMBL" id="KAK9696386.1"/>
    </source>
</evidence>
<protein>
    <submittedName>
        <fullName evidence="1">Uncharacterized protein</fullName>
    </submittedName>
</protein>
<organism evidence="1 2">
    <name type="scientific">Popillia japonica</name>
    <name type="common">Japanese beetle</name>
    <dbReference type="NCBI Taxonomy" id="7064"/>
    <lineage>
        <taxon>Eukaryota</taxon>
        <taxon>Metazoa</taxon>
        <taxon>Ecdysozoa</taxon>
        <taxon>Arthropoda</taxon>
        <taxon>Hexapoda</taxon>
        <taxon>Insecta</taxon>
        <taxon>Pterygota</taxon>
        <taxon>Neoptera</taxon>
        <taxon>Endopterygota</taxon>
        <taxon>Coleoptera</taxon>
        <taxon>Polyphaga</taxon>
        <taxon>Scarabaeiformia</taxon>
        <taxon>Scarabaeidae</taxon>
        <taxon>Rutelinae</taxon>
        <taxon>Popillia</taxon>
    </lineage>
</organism>
<sequence>MKRANFYRGMYAGSYRTVPGAYYVRYFIFFCTVRLIREMISGREERELPGIKGRWRYSGGDLCVCILPGFTLLVRSRETVLMLRVRSRYTHIESGLMVL</sequence>
<dbReference type="Proteomes" id="UP001458880">
    <property type="component" value="Unassembled WGS sequence"/>
</dbReference>
<accession>A0AAW1J0X0</accession>
<gene>
    <name evidence="1" type="ORF">QE152_g31924</name>
</gene>
<reference evidence="1 2" key="1">
    <citation type="journal article" date="2024" name="BMC Genomics">
        <title>De novo assembly and annotation of Popillia japonica's genome with initial clues to its potential as an invasive pest.</title>
        <authorList>
            <person name="Cucini C."/>
            <person name="Boschi S."/>
            <person name="Funari R."/>
            <person name="Cardaioli E."/>
            <person name="Iannotti N."/>
            <person name="Marturano G."/>
            <person name="Paoli F."/>
            <person name="Bruttini M."/>
            <person name="Carapelli A."/>
            <person name="Frati F."/>
            <person name="Nardi F."/>
        </authorList>
    </citation>
    <scope>NUCLEOTIDE SEQUENCE [LARGE SCALE GENOMIC DNA]</scope>
    <source>
        <strain evidence="1">DMR45628</strain>
    </source>
</reference>
<dbReference type="AlphaFoldDB" id="A0AAW1J0X0"/>
<proteinExistence type="predicted"/>
<evidence type="ECO:0000313" key="2">
    <source>
        <dbReference type="Proteomes" id="UP001458880"/>
    </source>
</evidence>
<comment type="caution">
    <text evidence="1">The sequence shown here is derived from an EMBL/GenBank/DDBJ whole genome shotgun (WGS) entry which is preliminary data.</text>
</comment>